<organism evidence="2 3">
    <name type="scientific">Microlunatus soli</name>
    <dbReference type="NCBI Taxonomy" id="630515"/>
    <lineage>
        <taxon>Bacteria</taxon>
        <taxon>Bacillati</taxon>
        <taxon>Actinomycetota</taxon>
        <taxon>Actinomycetes</taxon>
        <taxon>Propionibacteriales</taxon>
        <taxon>Propionibacteriaceae</taxon>
        <taxon>Microlunatus</taxon>
    </lineage>
</organism>
<dbReference type="EMBL" id="LT629772">
    <property type="protein sequence ID" value="SDS00138.1"/>
    <property type="molecule type" value="Genomic_DNA"/>
</dbReference>
<evidence type="ECO:0000256" key="1">
    <source>
        <dbReference type="SAM" id="Phobius"/>
    </source>
</evidence>
<gene>
    <name evidence="2" type="ORF">SAMN04489812_0571</name>
</gene>
<proteinExistence type="predicted"/>
<dbReference type="Proteomes" id="UP000199103">
    <property type="component" value="Chromosome I"/>
</dbReference>
<name>A0A1H1NME7_9ACTN</name>
<dbReference type="AlphaFoldDB" id="A0A1H1NME7"/>
<keyword evidence="1" id="KW-0472">Membrane</keyword>
<feature type="transmembrane region" description="Helical" evidence="1">
    <location>
        <begin position="54"/>
        <end position="71"/>
    </location>
</feature>
<sequence length="115" mass="12414">MASVLRSRPDLPPAHRGFAFAAVIGYTAVFHGVAVVLVAWFTAKTWSGRRWARIALSSYLVTASVLGLLSATADTPFLIVVVVTDAIHLIMLGLLWLPPSVRSYFQSGRASFGPE</sequence>
<accession>A0A1H1NME7</accession>
<feature type="transmembrane region" description="Helical" evidence="1">
    <location>
        <begin position="20"/>
        <end position="42"/>
    </location>
</feature>
<evidence type="ECO:0000313" key="2">
    <source>
        <dbReference type="EMBL" id="SDS00138.1"/>
    </source>
</evidence>
<keyword evidence="3" id="KW-1185">Reference proteome</keyword>
<protein>
    <submittedName>
        <fullName evidence="2">Uncharacterized protein</fullName>
    </submittedName>
</protein>
<keyword evidence="1" id="KW-0812">Transmembrane</keyword>
<evidence type="ECO:0000313" key="3">
    <source>
        <dbReference type="Proteomes" id="UP000199103"/>
    </source>
</evidence>
<feature type="transmembrane region" description="Helical" evidence="1">
    <location>
        <begin position="77"/>
        <end position="97"/>
    </location>
</feature>
<keyword evidence="1" id="KW-1133">Transmembrane helix</keyword>
<reference evidence="2 3" key="1">
    <citation type="submission" date="2016-10" db="EMBL/GenBank/DDBJ databases">
        <authorList>
            <person name="de Groot N.N."/>
        </authorList>
    </citation>
    <scope>NUCLEOTIDE SEQUENCE [LARGE SCALE GENOMIC DNA]</scope>
    <source>
        <strain evidence="2 3">DSM 21800</strain>
    </source>
</reference>